<proteinExistence type="predicted"/>
<dbReference type="InterPro" id="IPR035965">
    <property type="entry name" value="PAS-like_dom_sf"/>
</dbReference>
<dbReference type="Proteomes" id="UP001595530">
    <property type="component" value="Unassembled WGS sequence"/>
</dbReference>
<dbReference type="NCBIfam" id="TIGR00229">
    <property type="entry name" value="sensory_box"/>
    <property type="match status" value="2"/>
</dbReference>
<dbReference type="CDD" id="cd00130">
    <property type="entry name" value="PAS"/>
    <property type="match status" value="2"/>
</dbReference>
<protein>
    <submittedName>
        <fullName evidence="3">EAL domain-containing protein</fullName>
    </submittedName>
</protein>
<dbReference type="InterPro" id="IPR029787">
    <property type="entry name" value="Nucleotide_cyclase"/>
</dbReference>
<dbReference type="CDD" id="cd01949">
    <property type="entry name" value="GGDEF"/>
    <property type="match status" value="1"/>
</dbReference>
<name>A0ABV7F577_9BURK</name>
<dbReference type="EMBL" id="JBHRTP010000040">
    <property type="protein sequence ID" value="MFC3108942.1"/>
    <property type="molecule type" value="Genomic_DNA"/>
</dbReference>
<evidence type="ECO:0000313" key="3">
    <source>
        <dbReference type="EMBL" id="MFC3108942.1"/>
    </source>
</evidence>
<evidence type="ECO:0000259" key="1">
    <source>
        <dbReference type="PROSITE" id="PS50883"/>
    </source>
</evidence>
<dbReference type="Pfam" id="PF00989">
    <property type="entry name" value="PAS"/>
    <property type="match status" value="1"/>
</dbReference>
<dbReference type="PIRSF" id="PIRSF005925">
    <property type="entry name" value="Dos"/>
    <property type="match status" value="1"/>
</dbReference>
<feature type="domain" description="GGDEF" evidence="2">
    <location>
        <begin position="499"/>
        <end position="632"/>
    </location>
</feature>
<dbReference type="PROSITE" id="PS50887">
    <property type="entry name" value="GGDEF"/>
    <property type="match status" value="1"/>
</dbReference>
<dbReference type="InterPro" id="IPR043128">
    <property type="entry name" value="Rev_trsase/Diguanyl_cyclase"/>
</dbReference>
<dbReference type="Pfam" id="PF13188">
    <property type="entry name" value="PAS_8"/>
    <property type="match status" value="1"/>
</dbReference>
<gene>
    <name evidence="3" type="ORF">ACFOFO_13400</name>
</gene>
<dbReference type="InterPro" id="IPR003018">
    <property type="entry name" value="GAF"/>
</dbReference>
<evidence type="ECO:0000313" key="4">
    <source>
        <dbReference type="Proteomes" id="UP001595530"/>
    </source>
</evidence>
<dbReference type="InterPro" id="IPR029016">
    <property type="entry name" value="GAF-like_dom_sf"/>
</dbReference>
<dbReference type="Gene3D" id="3.20.20.450">
    <property type="entry name" value="EAL domain"/>
    <property type="match status" value="1"/>
</dbReference>
<dbReference type="Pfam" id="PF00563">
    <property type="entry name" value="EAL"/>
    <property type="match status" value="1"/>
</dbReference>
<dbReference type="InterPro" id="IPR001633">
    <property type="entry name" value="EAL_dom"/>
</dbReference>
<dbReference type="Gene3D" id="3.30.70.270">
    <property type="match status" value="1"/>
</dbReference>
<accession>A0ABV7F577</accession>
<sequence>MNPSLEISDSGDGSSGDMAVFDDRYEALVQQLPDALYVLQDGCFVFINPAGVKLFRARHSDQLLGSRQSDFLHPDFQPAVQSGVLQMFKSSQTVPLMEQRYVCCDGSLIDVEVCSTPFLYEGMAAIQVIARDVTVQKTVGAALRESEDRHRQLAHKANQAKESLQYEKKILEMIALDRPLPAILNEVCWWVEKVLSGHPRCSIILLDPDGVHVRVGAAPSLPVAYHHAIHGLPIGPAAGSCGTAIYRNEQIIVADIARDSRWGAYRAAALPHGLRACWSTPITVASGAVLGAFGVYYGEPATPSAEDQAFIWAITHLVGVAIHKHRVERSLEESEERYRAMVVAMAEGIMVQARDGTILTCNPSAERILRTGPNQLAGQIRGNYCKRVLNEDGMEIPSSQLPSEIVLRTGQPLVDLVIGMEVADGDIVWMSENILPIRRPGESEVSSVLISFTDISAVKEAQQRLLFSANHDALTGLPNRSCLAERLASSLPKIRRNDLRAAILFLDLDRFKNVNDTIGHEAGDRLLQTVAVRLASCIREADMLARLGGDEFVILVENFDDASYLSTLAERIVQVISEPFHLEGNDYYLGVSIGVSIFPDDGDDGPTLLRSADSAMYFAKERGRNQHQFYTSELSARAQRRYAIEKNLRRALLQNEFFLLYQPKIALRSGRIVGVEALVRWQSADHGVIEPNDFIPIAEDTGLIVPIGQWVLEQACRQAAQWQQLMPDLRMAVNFSPRQFQDDTLVKQIGATLQSTALAPDALVVEITESLLMGDSTKLTPVFEALLALGVGISIDDFGTGYSSLSYLQRFPIDNIKIDRSFIDGIPGNRDSVALTQAIIAMAHALEMSVTAEGVELESQMRFLKDAGCDEMQGFYFSRPISAEAFESLLRQTKAR</sequence>
<dbReference type="SMART" id="SM00091">
    <property type="entry name" value="PAS"/>
    <property type="match status" value="2"/>
</dbReference>
<dbReference type="SMART" id="SM00065">
    <property type="entry name" value="GAF"/>
    <property type="match status" value="1"/>
</dbReference>
<dbReference type="Pfam" id="PF00990">
    <property type="entry name" value="GGDEF"/>
    <property type="match status" value="1"/>
</dbReference>
<dbReference type="InterPro" id="IPR000014">
    <property type="entry name" value="PAS"/>
</dbReference>
<comment type="caution">
    <text evidence="3">The sequence shown here is derived from an EMBL/GenBank/DDBJ whole genome shotgun (WGS) entry which is preliminary data.</text>
</comment>
<dbReference type="CDD" id="cd01948">
    <property type="entry name" value="EAL"/>
    <property type="match status" value="1"/>
</dbReference>
<organism evidence="3 4">
    <name type="scientific">Undibacterium arcticum</name>
    <dbReference type="NCBI Taxonomy" id="1762892"/>
    <lineage>
        <taxon>Bacteria</taxon>
        <taxon>Pseudomonadati</taxon>
        <taxon>Pseudomonadota</taxon>
        <taxon>Betaproteobacteria</taxon>
        <taxon>Burkholderiales</taxon>
        <taxon>Oxalobacteraceae</taxon>
        <taxon>Undibacterium</taxon>
    </lineage>
</organism>
<keyword evidence="4" id="KW-1185">Reference proteome</keyword>
<dbReference type="PANTHER" id="PTHR44757">
    <property type="entry name" value="DIGUANYLATE CYCLASE DGCP"/>
    <property type="match status" value="1"/>
</dbReference>
<dbReference type="Gene3D" id="3.30.450.40">
    <property type="match status" value="1"/>
</dbReference>
<evidence type="ECO:0000259" key="2">
    <source>
        <dbReference type="PROSITE" id="PS50887"/>
    </source>
</evidence>
<dbReference type="RefSeq" id="WP_390331764.1">
    <property type="nucleotide sequence ID" value="NZ_JBHRTP010000040.1"/>
</dbReference>
<dbReference type="PANTHER" id="PTHR44757:SF2">
    <property type="entry name" value="BIOFILM ARCHITECTURE MAINTENANCE PROTEIN MBAA"/>
    <property type="match status" value="1"/>
</dbReference>
<dbReference type="SUPFAM" id="SSF55073">
    <property type="entry name" value="Nucleotide cyclase"/>
    <property type="match status" value="1"/>
</dbReference>
<dbReference type="InterPro" id="IPR012226">
    <property type="entry name" value="Diguanyl_cyclase/Pdiesterase"/>
</dbReference>
<dbReference type="NCBIfam" id="TIGR00254">
    <property type="entry name" value="GGDEF"/>
    <property type="match status" value="1"/>
</dbReference>
<dbReference type="SMART" id="SM00052">
    <property type="entry name" value="EAL"/>
    <property type="match status" value="1"/>
</dbReference>
<dbReference type="SUPFAM" id="SSF55785">
    <property type="entry name" value="PYP-like sensor domain (PAS domain)"/>
    <property type="match status" value="2"/>
</dbReference>
<dbReference type="SMART" id="SM00267">
    <property type="entry name" value="GGDEF"/>
    <property type="match status" value="1"/>
</dbReference>
<dbReference type="SUPFAM" id="SSF55781">
    <property type="entry name" value="GAF domain-like"/>
    <property type="match status" value="1"/>
</dbReference>
<feature type="domain" description="EAL" evidence="1">
    <location>
        <begin position="641"/>
        <end position="894"/>
    </location>
</feature>
<reference evidence="4" key="1">
    <citation type="journal article" date="2019" name="Int. J. Syst. Evol. Microbiol.">
        <title>The Global Catalogue of Microorganisms (GCM) 10K type strain sequencing project: providing services to taxonomists for standard genome sequencing and annotation.</title>
        <authorList>
            <consortium name="The Broad Institute Genomics Platform"/>
            <consortium name="The Broad Institute Genome Sequencing Center for Infectious Disease"/>
            <person name="Wu L."/>
            <person name="Ma J."/>
        </authorList>
    </citation>
    <scope>NUCLEOTIDE SEQUENCE [LARGE SCALE GENOMIC DNA]</scope>
    <source>
        <strain evidence="4">KCTC 42986</strain>
    </source>
</reference>
<dbReference type="InterPro" id="IPR001610">
    <property type="entry name" value="PAC"/>
</dbReference>
<dbReference type="PROSITE" id="PS50883">
    <property type="entry name" value="EAL"/>
    <property type="match status" value="1"/>
</dbReference>
<dbReference type="InterPro" id="IPR013767">
    <property type="entry name" value="PAS_fold"/>
</dbReference>
<dbReference type="SUPFAM" id="SSF141868">
    <property type="entry name" value="EAL domain-like"/>
    <property type="match status" value="1"/>
</dbReference>
<dbReference type="Gene3D" id="3.30.450.20">
    <property type="entry name" value="PAS domain"/>
    <property type="match status" value="2"/>
</dbReference>
<dbReference type="SMART" id="SM00086">
    <property type="entry name" value="PAC"/>
    <property type="match status" value="2"/>
</dbReference>
<dbReference type="Pfam" id="PF13185">
    <property type="entry name" value="GAF_2"/>
    <property type="match status" value="1"/>
</dbReference>
<dbReference type="InterPro" id="IPR035919">
    <property type="entry name" value="EAL_sf"/>
</dbReference>
<dbReference type="InterPro" id="IPR000160">
    <property type="entry name" value="GGDEF_dom"/>
</dbReference>
<dbReference type="InterPro" id="IPR052155">
    <property type="entry name" value="Biofilm_reg_signaling"/>
</dbReference>